<proteinExistence type="predicted"/>
<dbReference type="Proteomes" id="UP000324632">
    <property type="component" value="Chromosome 24"/>
</dbReference>
<sequence>MTSELLELLSLGRSSVFSFSVGAEVRGHQLQAAVGSGSVESLCGSIAPGGQDSGFGSDSARLRFVGMEHQGGAGQQHRLARTSHQPVITKNLSFIPFDVFLTAGRISLMTYATAPSLKPPADGPQGGKSALDLPEDEGSDGGLSSLTADDLLKGNTAVSSSEVLEGVSVPSRVSARQALGVTVVRQPGRRGDKDCSLEPLMFLQVTQPSLLINCHHQKQKLELSLFDLTLKAVASDYKSLDYSVFWLQTLAGEVDSRTGIPPPLLSVIIKDFLTGPELKVDVSRPLRLSPTLAKVEQAKNFWKRIFPESDGDRQPGSSAGSAQRCDSNAPFTLELMLRSLQTLVPLHKISLRTVQLAVAVELEGHTAQPALMLSVSGMTGALTLKNALRSGGGICYETPAADNDEDGFKEVCVSLQCDDVLVRTALKDRSVVFLGPFSFTSHLEAYWCRHSGSSTPDSPAPPRVLMDLKGGLLQVFWGQLQFNCLSYIHDHLLNYCSQMTRVEAESYEKPLLSTPPPPSHPVQSEHSSDDLRTGLFQYIQDSAGQKLPSAHEVVFWKETEDSPGVMLWRYPEPRIITFLRITPVPCSLEYWDELQRVFVPYREFSLSESCVCELTLPSLTPDTHQTDLVTSDLWRVVLNSSVLCKRLRPFLPDRKLPQDQEFAVLHVCDPCVFVRQWSDVTQRCHEFRFSSTLSCRLLEYRNLTRLPVIQPVNLQGHATHMLTHTQHTLSCSTTLQPLHAANRVPDAEELIFSHYVICNDTQEVLRFGQVDTDENILLHSYQSHQYSWRTHKSPQNPDSHQFTIDSHQFSTDSHQFSTDSHQFSTDSHQFTIDSHQFSTDSHQFSTDSHQFSTDSHQFSTDSHQFCRDY</sequence>
<evidence type="ECO:0000313" key="4">
    <source>
        <dbReference type="Proteomes" id="UP000324632"/>
    </source>
</evidence>
<reference evidence="3 4" key="1">
    <citation type="journal article" date="2019" name="Mol. Ecol. Resour.">
        <title>Chromosome-level genome assembly of Triplophysa tibetana, a fish adapted to the harsh high-altitude environment of the Tibetan Plateau.</title>
        <authorList>
            <person name="Yang X."/>
            <person name="Liu H."/>
            <person name="Ma Z."/>
            <person name="Zou Y."/>
            <person name="Zou M."/>
            <person name="Mao Y."/>
            <person name="Li X."/>
            <person name="Wang H."/>
            <person name="Chen T."/>
            <person name="Wang W."/>
            <person name="Yang R."/>
        </authorList>
    </citation>
    <scope>NUCLEOTIDE SEQUENCE [LARGE SCALE GENOMIC DNA]</scope>
    <source>
        <strain evidence="3">TTIB1903HZAU</strain>
        <tissue evidence="3">Muscle</tissue>
    </source>
</reference>
<feature type="region of interest" description="Disordered" evidence="1">
    <location>
        <begin position="115"/>
        <end position="146"/>
    </location>
</feature>
<organism evidence="3 4">
    <name type="scientific">Triplophysa tibetana</name>
    <dbReference type="NCBI Taxonomy" id="1572043"/>
    <lineage>
        <taxon>Eukaryota</taxon>
        <taxon>Metazoa</taxon>
        <taxon>Chordata</taxon>
        <taxon>Craniata</taxon>
        <taxon>Vertebrata</taxon>
        <taxon>Euteleostomi</taxon>
        <taxon>Actinopterygii</taxon>
        <taxon>Neopterygii</taxon>
        <taxon>Teleostei</taxon>
        <taxon>Ostariophysi</taxon>
        <taxon>Cypriniformes</taxon>
        <taxon>Nemacheilidae</taxon>
        <taxon>Triplophysa</taxon>
    </lineage>
</organism>
<evidence type="ECO:0000259" key="2">
    <source>
        <dbReference type="Pfam" id="PF25033"/>
    </source>
</evidence>
<protein>
    <submittedName>
        <fullName evidence="3">Vacuolar protein sorting-associated protein 13B</fullName>
    </submittedName>
</protein>
<feature type="domain" description="VPS13-like middle region" evidence="2">
    <location>
        <begin position="412"/>
        <end position="642"/>
    </location>
</feature>
<dbReference type="InterPro" id="IPR056747">
    <property type="entry name" value="VPS13-like_M"/>
</dbReference>
<keyword evidence="4" id="KW-1185">Reference proteome</keyword>
<evidence type="ECO:0000256" key="1">
    <source>
        <dbReference type="SAM" id="MobiDB-lite"/>
    </source>
</evidence>
<comment type="caution">
    <text evidence="3">The sequence shown here is derived from an EMBL/GenBank/DDBJ whole genome shotgun (WGS) entry which is preliminary data.</text>
</comment>
<gene>
    <name evidence="3" type="ORF">E1301_Tti024314</name>
</gene>
<dbReference type="AlphaFoldDB" id="A0A5A9MXR5"/>
<accession>A0A5A9MXR5</accession>
<dbReference type="EMBL" id="SOYY01000024">
    <property type="protein sequence ID" value="KAA0702554.1"/>
    <property type="molecule type" value="Genomic_DNA"/>
</dbReference>
<evidence type="ECO:0000313" key="3">
    <source>
        <dbReference type="EMBL" id="KAA0702554.1"/>
    </source>
</evidence>
<dbReference type="Pfam" id="PF25033">
    <property type="entry name" value="VPS13_M"/>
    <property type="match status" value="1"/>
</dbReference>
<dbReference type="InterPro" id="IPR039782">
    <property type="entry name" value="VPS13B"/>
</dbReference>
<feature type="region of interest" description="Disordered" evidence="1">
    <location>
        <begin position="507"/>
        <end position="528"/>
    </location>
</feature>
<name>A0A5A9MXR5_9TELE</name>
<dbReference type="PANTHER" id="PTHR12517:SF0">
    <property type="entry name" value="INTERMEMBRANE LIPID TRANSFER PROTEIN VPS13B"/>
    <property type="match status" value="1"/>
</dbReference>
<dbReference type="PANTHER" id="PTHR12517">
    <property type="entry name" value="VACUOLAR PROTEIN SORTING-ASSOCIATED PROTEIN 13B"/>
    <property type="match status" value="1"/>
</dbReference>